<feature type="region of interest" description="Disordered" evidence="1">
    <location>
        <begin position="61"/>
        <end position="80"/>
    </location>
</feature>
<protein>
    <submittedName>
        <fullName evidence="2">Uncharacterized protein</fullName>
    </submittedName>
</protein>
<name>A0AAE4Z4C2_9BACT</name>
<accession>A0AAE4Z4C2</accession>
<organism evidence="2 3">
    <name type="scientific">Candidatus Kutchimonas denitrificans</name>
    <dbReference type="NCBI Taxonomy" id="3056748"/>
    <lineage>
        <taxon>Bacteria</taxon>
        <taxon>Pseudomonadati</taxon>
        <taxon>Gemmatimonadota</taxon>
        <taxon>Gemmatimonadia</taxon>
        <taxon>Candidatus Palauibacterales</taxon>
        <taxon>Candidatus Palauibacteraceae</taxon>
        <taxon>Candidatus Kutchimonas</taxon>
    </lineage>
</organism>
<comment type="caution">
    <text evidence="2">The sequence shown here is derived from an EMBL/GenBank/DDBJ whole genome shotgun (WGS) entry which is preliminary data.</text>
</comment>
<dbReference type="EMBL" id="JAACAK010000002">
    <property type="protein sequence ID" value="NIR73520.1"/>
    <property type="molecule type" value="Genomic_DNA"/>
</dbReference>
<proteinExistence type="predicted"/>
<dbReference type="Proteomes" id="UP000702544">
    <property type="component" value="Unassembled WGS sequence"/>
</dbReference>
<reference evidence="2 3" key="1">
    <citation type="submission" date="2020-01" db="EMBL/GenBank/DDBJ databases">
        <title>Genomes assembled from Gulf of Kutch pelagic sediment metagenomes.</title>
        <authorList>
            <person name="Chandrashekar M."/>
            <person name="Mahajan M.S."/>
            <person name="Dave K.J."/>
            <person name="Vatsa P."/>
            <person name="Nathani N.M."/>
        </authorList>
    </citation>
    <scope>NUCLEOTIDE SEQUENCE [LARGE SCALE GENOMIC DNA]</scope>
    <source>
        <strain evidence="2">KS3-K002</strain>
    </source>
</reference>
<sequence length="80" mass="8813">MKTTTPWEEEYRPKALSDMALSDDVRQQLSAAISANSSPSERIASRPSACRSAWTDWFNSCPPAHPPAKSSESSEGEEQK</sequence>
<dbReference type="AlphaFoldDB" id="A0AAE4Z4C2"/>
<evidence type="ECO:0000256" key="1">
    <source>
        <dbReference type="SAM" id="MobiDB-lite"/>
    </source>
</evidence>
<gene>
    <name evidence="2" type="ORF">GWO12_00165</name>
</gene>
<evidence type="ECO:0000313" key="2">
    <source>
        <dbReference type="EMBL" id="NIR73520.1"/>
    </source>
</evidence>
<evidence type="ECO:0000313" key="3">
    <source>
        <dbReference type="Proteomes" id="UP000702544"/>
    </source>
</evidence>